<dbReference type="PANTHER" id="PTHR39332">
    <property type="entry name" value="BLL4707 PROTEIN"/>
    <property type="match status" value="1"/>
</dbReference>
<dbReference type="Pfam" id="PF10604">
    <property type="entry name" value="Polyketide_cyc2"/>
    <property type="match status" value="1"/>
</dbReference>
<protein>
    <recommendedName>
        <fullName evidence="3">SRPBCC family protein</fullName>
    </recommendedName>
</protein>
<dbReference type="PANTHER" id="PTHR39332:SF7">
    <property type="entry name" value="SRPBCC FAMILY PROTEIN"/>
    <property type="match status" value="1"/>
</dbReference>
<evidence type="ECO:0000313" key="2">
    <source>
        <dbReference type="Proteomes" id="UP000580474"/>
    </source>
</evidence>
<dbReference type="CDD" id="cd07821">
    <property type="entry name" value="PYR_PYL_RCAR_like"/>
    <property type="match status" value="1"/>
</dbReference>
<dbReference type="InterPro" id="IPR019587">
    <property type="entry name" value="Polyketide_cyclase/dehydratase"/>
</dbReference>
<evidence type="ECO:0000313" key="1">
    <source>
        <dbReference type="EMBL" id="MBB5071089.1"/>
    </source>
</evidence>
<evidence type="ECO:0008006" key="3">
    <source>
        <dbReference type="Google" id="ProtNLM"/>
    </source>
</evidence>
<dbReference type="AlphaFoldDB" id="A0A840NP79"/>
<sequence>MARSYASAVVPATADAVWELVRDFNGLPRWHPAIKTSEVEGGASPAEVGAVRRLTLADGGVVRERLVALDDAARAYTYDITEGPFPVRSYRSTIRVLPITATGQAFVEWYSDYDADAGDEPNLDEVFATGVFGTGLRALGDHYAS</sequence>
<keyword evidence="2" id="KW-1185">Reference proteome</keyword>
<proteinExistence type="predicted"/>
<dbReference type="Gene3D" id="3.30.530.20">
    <property type="match status" value="1"/>
</dbReference>
<gene>
    <name evidence="1" type="ORF">BJ969_004177</name>
</gene>
<dbReference type="EMBL" id="JACHIV010000001">
    <property type="protein sequence ID" value="MBB5071089.1"/>
    <property type="molecule type" value="Genomic_DNA"/>
</dbReference>
<name>A0A840NP79_9PSEU</name>
<accession>A0A840NP79</accession>
<dbReference type="RefSeq" id="WP_184481165.1">
    <property type="nucleotide sequence ID" value="NZ_JACHIV010000001.1"/>
</dbReference>
<reference evidence="1 2" key="1">
    <citation type="submission" date="2020-08" db="EMBL/GenBank/DDBJ databases">
        <title>Sequencing the genomes of 1000 actinobacteria strains.</title>
        <authorList>
            <person name="Klenk H.-P."/>
        </authorList>
    </citation>
    <scope>NUCLEOTIDE SEQUENCE [LARGE SCALE GENOMIC DNA]</scope>
    <source>
        <strain evidence="1 2">DSM 45582</strain>
    </source>
</reference>
<dbReference type="Proteomes" id="UP000580474">
    <property type="component" value="Unassembled WGS sequence"/>
</dbReference>
<organism evidence="1 2">
    <name type="scientific">Saccharopolyspora gloriosae</name>
    <dbReference type="NCBI Taxonomy" id="455344"/>
    <lineage>
        <taxon>Bacteria</taxon>
        <taxon>Bacillati</taxon>
        <taxon>Actinomycetota</taxon>
        <taxon>Actinomycetes</taxon>
        <taxon>Pseudonocardiales</taxon>
        <taxon>Pseudonocardiaceae</taxon>
        <taxon>Saccharopolyspora</taxon>
    </lineage>
</organism>
<comment type="caution">
    <text evidence="1">The sequence shown here is derived from an EMBL/GenBank/DDBJ whole genome shotgun (WGS) entry which is preliminary data.</text>
</comment>
<dbReference type="SUPFAM" id="SSF55961">
    <property type="entry name" value="Bet v1-like"/>
    <property type="match status" value="1"/>
</dbReference>
<dbReference type="InterPro" id="IPR023393">
    <property type="entry name" value="START-like_dom_sf"/>
</dbReference>